<evidence type="ECO:0000259" key="1">
    <source>
        <dbReference type="PROSITE" id="PS51707"/>
    </source>
</evidence>
<dbReference type="PANTHER" id="PTHR39569">
    <property type="entry name" value="INORGANIC TRIPHOSPHATASE"/>
    <property type="match status" value="1"/>
</dbReference>
<dbReference type="CDD" id="cd07756">
    <property type="entry name" value="CYTH-like_Pase_CHAD"/>
    <property type="match status" value="1"/>
</dbReference>
<dbReference type="SUPFAM" id="SSF55154">
    <property type="entry name" value="CYTH-like phosphatases"/>
    <property type="match status" value="1"/>
</dbReference>
<gene>
    <name evidence="2" type="ORF">ABK905_23155</name>
</gene>
<name>A0AAU7Q8C8_9GAMM</name>
<dbReference type="AlphaFoldDB" id="A0AAU7Q8C8"/>
<protein>
    <submittedName>
        <fullName evidence="2">CYTH domain-containing protein</fullName>
    </submittedName>
</protein>
<dbReference type="InterPro" id="IPR023577">
    <property type="entry name" value="CYTH_domain"/>
</dbReference>
<reference evidence="2" key="1">
    <citation type="submission" date="2024-06" db="EMBL/GenBank/DDBJ databases">
        <authorList>
            <person name="Coelho C."/>
            <person name="Bento M."/>
            <person name="Garcia E."/>
            <person name="Camelo A."/>
            <person name="Brandao I."/>
            <person name="Espirito Santo C."/>
            <person name="Trovao J."/>
            <person name="Verissimo A."/>
            <person name="Costa J."/>
            <person name="Tiago I."/>
        </authorList>
    </citation>
    <scope>NUCLEOTIDE SEQUENCE</scope>
    <source>
        <strain evidence="2">KWT182</strain>
    </source>
</reference>
<dbReference type="InterPro" id="IPR033469">
    <property type="entry name" value="CYTH-like_dom_sf"/>
</dbReference>
<dbReference type="Pfam" id="PF01928">
    <property type="entry name" value="CYTH"/>
    <property type="match status" value="1"/>
</dbReference>
<proteinExistence type="predicted"/>
<dbReference type="PANTHER" id="PTHR39569:SF1">
    <property type="entry name" value="INORGANIC TRIPHOSPHATASE"/>
    <property type="match status" value="1"/>
</dbReference>
<dbReference type="GO" id="GO:0050355">
    <property type="term" value="F:inorganic triphosphate phosphatase activity"/>
    <property type="evidence" value="ECO:0007669"/>
    <property type="project" value="InterPro"/>
</dbReference>
<dbReference type="InterPro" id="IPR039013">
    <property type="entry name" value="YgiF"/>
</dbReference>
<feature type="domain" description="CYTH" evidence="1">
    <location>
        <begin position="2"/>
        <end position="157"/>
    </location>
</feature>
<dbReference type="SMART" id="SM01118">
    <property type="entry name" value="CYTH"/>
    <property type="match status" value="1"/>
</dbReference>
<organism evidence="2">
    <name type="scientific">Acerihabitans sp. KWT182</name>
    <dbReference type="NCBI Taxonomy" id="3157919"/>
    <lineage>
        <taxon>Bacteria</taxon>
        <taxon>Pseudomonadati</taxon>
        <taxon>Pseudomonadota</taxon>
        <taxon>Gammaproteobacteria</taxon>
        <taxon>Enterobacterales</taxon>
        <taxon>Pectobacteriaceae</taxon>
        <taxon>Acerihabitans</taxon>
    </lineage>
</organism>
<accession>A0AAU7Q8C8</accession>
<dbReference type="GO" id="GO:0046872">
    <property type="term" value="F:metal ion binding"/>
    <property type="evidence" value="ECO:0007669"/>
    <property type="project" value="TreeGrafter"/>
</dbReference>
<dbReference type="EMBL" id="CP157947">
    <property type="protein sequence ID" value="XBS69304.1"/>
    <property type="molecule type" value="Genomic_DNA"/>
</dbReference>
<dbReference type="Gene3D" id="2.40.320.10">
    <property type="entry name" value="Hypothetical Protein Pfu-838710-001"/>
    <property type="match status" value="1"/>
</dbReference>
<sequence length="157" mass="17581">MSEEIEIKFIVHPGSVSRLAERVSAGGGVHSAPQRLMNIYFETAGQDLRRHGIGLRIRGNDSRYEMTAKTAGNVIGGLHRHPEYNVPLTGPELDLSLLPVEIWPEGTDIKDLQTRLQPLFRTDYQREKWVVRFGDSEIEAAFDQGGGVGRELKRTSL</sequence>
<dbReference type="PROSITE" id="PS51707">
    <property type="entry name" value="CYTH"/>
    <property type="match status" value="1"/>
</dbReference>
<evidence type="ECO:0000313" key="2">
    <source>
        <dbReference type="EMBL" id="XBS69304.1"/>
    </source>
</evidence>